<dbReference type="SMART" id="SM00473">
    <property type="entry name" value="PAN_AP"/>
    <property type="match status" value="5"/>
</dbReference>
<feature type="compositionally biased region" description="Basic residues" evidence="1">
    <location>
        <begin position="266"/>
        <end position="275"/>
    </location>
</feature>
<feature type="domain" description="Apple" evidence="3">
    <location>
        <begin position="1344"/>
        <end position="1425"/>
    </location>
</feature>
<feature type="chain" id="PRO_5047243515" description="Apple domain-containing protein" evidence="2">
    <location>
        <begin position="20"/>
        <end position="2195"/>
    </location>
</feature>
<feature type="domain" description="Apple" evidence="3">
    <location>
        <begin position="1237"/>
        <end position="1324"/>
    </location>
</feature>
<dbReference type="Pfam" id="PF00024">
    <property type="entry name" value="PAN_1"/>
    <property type="match status" value="1"/>
</dbReference>
<feature type="compositionally biased region" description="Pro residues" evidence="1">
    <location>
        <begin position="352"/>
        <end position="362"/>
    </location>
</feature>
<feature type="signal peptide" evidence="2">
    <location>
        <begin position="1"/>
        <end position="19"/>
    </location>
</feature>
<feature type="compositionally biased region" description="Basic and acidic residues" evidence="1">
    <location>
        <begin position="1886"/>
        <end position="1896"/>
    </location>
</feature>
<feature type="compositionally biased region" description="Pro residues" evidence="1">
    <location>
        <begin position="1573"/>
        <end position="1586"/>
    </location>
</feature>
<feature type="compositionally biased region" description="Polar residues" evidence="1">
    <location>
        <begin position="699"/>
        <end position="729"/>
    </location>
</feature>
<feature type="compositionally biased region" description="Polar residues" evidence="1">
    <location>
        <begin position="402"/>
        <end position="412"/>
    </location>
</feature>
<feature type="compositionally biased region" description="Low complexity" evidence="1">
    <location>
        <begin position="616"/>
        <end position="636"/>
    </location>
</feature>
<feature type="compositionally biased region" description="Low complexity" evidence="1">
    <location>
        <begin position="508"/>
        <end position="526"/>
    </location>
</feature>
<keyword evidence="2" id="KW-0732">Signal</keyword>
<dbReference type="PROSITE" id="PS50948">
    <property type="entry name" value="PAN"/>
    <property type="match status" value="4"/>
</dbReference>
<dbReference type="SUPFAM" id="SSF57414">
    <property type="entry name" value="Hairpin loop containing domain-like"/>
    <property type="match status" value="1"/>
</dbReference>
<dbReference type="InterPro" id="IPR052774">
    <property type="entry name" value="Celegans_DevNeuronal_Protein"/>
</dbReference>
<evidence type="ECO:0000259" key="3">
    <source>
        <dbReference type="PROSITE" id="PS50948"/>
    </source>
</evidence>
<feature type="region of interest" description="Disordered" evidence="1">
    <location>
        <begin position="121"/>
        <end position="769"/>
    </location>
</feature>
<sequence>MSVRMLYILAVCPVLLVSAVLTLTIDSQLGTSVEDCFERISIGEQLPTDAIYRNISELTTKECEQICKQDKQCQSYDYGVGAKGNATCNLGNLNEKEIKDKSILRRHPDYDVYVRRFQCEQSPPTPIQAEFDDPDGLLHRPTFKPVKDSKKPLSDELPDDLGSYSNSKPAYNSERPDEYDNSKPDINDPPSYGDHKPQNIPYPPEKPHSNLSNKRPDPYDVLQLQDPYGRPRPQGNWRPEEMYGHRPIGPDSYRPEVPEYQYIVRPNRKPHKRPLSRPDFDGGYGNKPDYSNKPDPIGQGDLTDTDLPYHHTKPNNNLSSKPYEKPSYNYNSQYASNYGSQDNSIYLEIIDPPRPYKPPSRPSRPSYGLDHGDYDYGHLGYGYDSYSSQNSYLHSQSSQSQYFGSGTLNQGSYHRPNHESIYRPTRPHESQDSVYGQQSTPKPFEPNKRPHGNGYGLSVTEGYGSSSQGGYGSDSYFSSGQSYGGSASYESSSQSYGNSQAPNKKPHNSNQGYESSSQSSYGGTNQLSNNKPYGSNPEYGSSSQSAYGGVQTSHKPNYSSNKPYGGSLENGVSAQSHHGAYGSGTKPYDSDQGYGGSDESRPSYSSGSQHSDNKPYQSSSGYGSGSHSSYGENSQSTNNKPYGGGGAGSQGYGDSSQSEFNSNHGSYGSSEKPYATNDHKKPYGGSGFSSNKPYEDGYGNSNGYENNQSYGSHTTSNKPSYGSSLSSNDRPYGANQGYGGQSSNNNNYDSYGGQSLNKPYGGSQSSNKPYGGSHSEEKFWIWQQSFLRLWKLCQLRRSELFSSGYDTSRPDIKPVYEYEIVRPDDVPSYVAKPNGEIITTRPVAVGDYGGKPGYGRVPGEDVSYAACFRRVLAGRRTLRSHVRRVVNCERLEDCQRECAIERRFHCESFNYRLDPSFRGKGLCELMTKPIEAFDIRRDFVEDKDYDFYEVDRNSLEPNCPDTLRGPGLLHSGFLSNKGPQDVDRWKDRIDWYDRSSQTEYERYYNERRRAFNSNRRYQNQAFVPYQIGDVSRSDEDLEAWRKHGGSYGGYNYYKDKKDYRKSIDHWRISDERHRANYYGVKSHGLNSDFNYDSLGKNNGWDNYGYGYGAWKKSGWNSSWNGSEYVESSHFKGAKPPFYYESEDRADGPPVKDCSSRRRPGMSLGSGAIRRSLFARNVVECEAACFGEKEFKCVSYSYNERPYRGLDMSADSDSDVYAMPQDQGCATISRKPWVESECFWHVRSGAAVGGNVARASLSVTGLGACEAECIRAHAFFCRGFSFRFDSPTIGDDLENCILTSSPPTSLEIGRGLRPTAGHELYARGNYGRGCEPALYDDVQNRERECYLQYDSAAKLKGSAVRGQARVKDEQECGRACTDAPFRCLSFSFNNNARPAVDNCLLSEIRLFDLQRGVDYEHSVDDLLFAFDLFNGRCWRKVHGRPEHEAPSYELPHPLPPLESEYPSSGPSSLDLSGPPESSYPAPSGPSGPDFKPGYPSGPEPPVLKPSYTAPSGPTFKPGYSPGYPPDTAPSGPSGPDFKPGYIPSSPGYIEPSSPSYKPGYPVFDVPSRPYKPIPVSPPKPAYKPPGPSYQDHIPSSPSVSGYKPEYGPTDPVRPYPSLPSKPVYSPGQSRPGYDSDLEENGSLTASWRHYTVSGFPCRRGTACAQNHVAGHWACEPEGGEIGSWDYCCAPTHRCGYSEGFRKPWCYVGPTHEQWRPCSEKYYPYHKHNIPHPSQGQGAKPHRPVGQWRDRLDAPINGERLPGPYLADADRKYWDGLYKNGPQAYYDKNGNPLPGYTRVPTKERPRIKYRHNPPQPGSGTWVAVPELNDFGDIPEPLGSPRYWPVAYLHKGPPPNMTYFRYNETEKTSYDKVQSRDNEDSADLPTESSRNELKKVDVKPKITDIEGRKIKDEPNDNKTENDDNYLKIDTETTTTPLTTTIAISTTSYTTPTAEITMSTNTTDTIKNVTSGNITEVINPDQEKLNEEFESIKGIDGKLEDFSKSLEVFNIEDVSKCDKLGNIKTLEAEERQIEAIGRLVASRRGGKLMIEKRSQKELENKNIAVDKDLLDFNFGNKFPTTERRGFVQRVSKDEIEKERYSNDRSLEVSETTFVRPPRVLSTTENIRKAVVNGKVFYDAMIREQRELFSNSTRKSKSLKLEEARDVITNSVALSSARSLNFALDGKLQSRQLLPIMKTY</sequence>
<proteinExistence type="predicted"/>
<feature type="domain" description="Apple" evidence="3">
    <location>
        <begin position="867"/>
        <end position="952"/>
    </location>
</feature>
<feature type="region of interest" description="Disordered" evidence="1">
    <location>
        <begin position="1865"/>
        <end position="1896"/>
    </location>
</feature>
<protein>
    <recommendedName>
        <fullName evidence="3">Apple domain-containing protein</fullName>
    </recommendedName>
</protein>
<evidence type="ECO:0000313" key="4">
    <source>
        <dbReference type="EMBL" id="CAH2056358.1"/>
    </source>
</evidence>
<dbReference type="EMBL" id="OW152835">
    <property type="protein sequence ID" value="CAH2056358.1"/>
    <property type="molecule type" value="Genomic_DNA"/>
</dbReference>
<evidence type="ECO:0000313" key="5">
    <source>
        <dbReference type="Proteomes" id="UP000837857"/>
    </source>
</evidence>
<feature type="compositionally biased region" description="Low complexity" evidence="1">
    <location>
        <begin position="741"/>
        <end position="755"/>
    </location>
</feature>
<feature type="region of interest" description="Disordered" evidence="1">
    <location>
        <begin position="1573"/>
        <end position="1638"/>
    </location>
</feature>
<feature type="compositionally biased region" description="Polar residues" evidence="1">
    <location>
        <begin position="432"/>
        <end position="441"/>
    </location>
</feature>
<feature type="region of interest" description="Disordered" evidence="1">
    <location>
        <begin position="1443"/>
        <end position="1553"/>
    </location>
</feature>
<keyword evidence="5" id="KW-1185">Reference proteome</keyword>
<accession>A0ABN8IJM2</accession>
<feature type="compositionally biased region" description="Polar residues" evidence="1">
    <location>
        <begin position="659"/>
        <end position="669"/>
    </location>
</feature>
<dbReference type="CDD" id="cd01099">
    <property type="entry name" value="PAN_AP_HGF"/>
    <property type="match status" value="1"/>
</dbReference>
<feature type="compositionally biased region" description="Low complexity" evidence="1">
    <location>
        <begin position="1446"/>
        <end position="1487"/>
    </location>
</feature>
<dbReference type="PANTHER" id="PTHR47327">
    <property type="entry name" value="FI18240P1-RELATED"/>
    <property type="match status" value="1"/>
</dbReference>
<organism evidence="4 5">
    <name type="scientific">Iphiclides podalirius</name>
    <name type="common">scarce swallowtail</name>
    <dbReference type="NCBI Taxonomy" id="110791"/>
    <lineage>
        <taxon>Eukaryota</taxon>
        <taxon>Metazoa</taxon>
        <taxon>Ecdysozoa</taxon>
        <taxon>Arthropoda</taxon>
        <taxon>Hexapoda</taxon>
        <taxon>Insecta</taxon>
        <taxon>Pterygota</taxon>
        <taxon>Neoptera</taxon>
        <taxon>Endopterygota</taxon>
        <taxon>Lepidoptera</taxon>
        <taxon>Glossata</taxon>
        <taxon>Ditrysia</taxon>
        <taxon>Papilionoidea</taxon>
        <taxon>Papilionidae</taxon>
        <taxon>Papilioninae</taxon>
        <taxon>Iphiclides</taxon>
    </lineage>
</organism>
<feature type="compositionally biased region" description="Basic and acidic residues" evidence="1">
    <location>
        <begin position="174"/>
        <end position="186"/>
    </location>
</feature>
<dbReference type="Proteomes" id="UP000837857">
    <property type="component" value="Chromosome 23"/>
</dbReference>
<feature type="compositionally biased region" description="Low complexity" evidence="1">
    <location>
        <begin position="377"/>
        <end position="401"/>
    </location>
</feature>
<name>A0ABN8IJM2_9NEOP</name>
<feature type="compositionally biased region" description="Low complexity" evidence="1">
    <location>
        <begin position="327"/>
        <end position="340"/>
    </location>
</feature>
<dbReference type="Gene3D" id="3.50.4.10">
    <property type="entry name" value="Hepatocyte Growth Factor"/>
    <property type="match status" value="1"/>
</dbReference>
<gene>
    <name evidence="4" type="ORF">IPOD504_LOCUS9590</name>
</gene>
<feature type="compositionally biased region" description="Low complexity" evidence="1">
    <location>
        <begin position="473"/>
        <end position="500"/>
    </location>
</feature>
<feature type="compositionally biased region" description="Gly residues" evidence="1">
    <location>
        <begin position="642"/>
        <end position="651"/>
    </location>
</feature>
<dbReference type="PANTHER" id="PTHR47327:SF13">
    <property type="entry name" value="APPLE DOMAIN-CONTAINING PROTEIN"/>
    <property type="match status" value="1"/>
</dbReference>
<feature type="compositionally biased region" description="Polar residues" evidence="1">
    <location>
        <begin position="527"/>
        <end position="562"/>
    </location>
</feature>
<feature type="domain" description="Apple" evidence="3">
    <location>
        <begin position="36"/>
        <end position="119"/>
    </location>
</feature>
<feature type="compositionally biased region" description="Basic and acidic residues" evidence="1">
    <location>
        <begin position="145"/>
        <end position="154"/>
    </location>
</feature>
<evidence type="ECO:0000256" key="2">
    <source>
        <dbReference type="SAM" id="SignalP"/>
    </source>
</evidence>
<feature type="non-terminal residue" evidence="4">
    <location>
        <position position="2195"/>
    </location>
</feature>
<evidence type="ECO:0000256" key="1">
    <source>
        <dbReference type="SAM" id="MobiDB-lite"/>
    </source>
</evidence>
<feature type="compositionally biased region" description="Basic and acidic residues" evidence="1">
    <location>
        <begin position="416"/>
        <end position="431"/>
    </location>
</feature>
<dbReference type="InterPro" id="IPR003609">
    <property type="entry name" value="Pan_app"/>
</dbReference>
<feature type="compositionally biased region" description="Basic and acidic residues" evidence="1">
    <location>
        <begin position="1865"/>
        <end position="1876"/>
    </location>
</feature>
<reference evidence="4" key="1">
    <citation type="submission" date="2022-03" db="EMBL/GenBank/DDBJ databases">
        <authorList>
            <person name="Martin H S."/>
        </authorList>
    </citation>
    <scope>NUCLEOTIDE SEQUENCE</scope>
</reference>